<keyword evidence="4 10" id="KW-0378">Hydrolase</keyword>
<evidence type="ECO:0000256" key="8">
    <source>
        <dbReference type="ARBA" id="ARBA00023306"/>
    </source>
</evidence>
<feature type="binding site" evidence="10">
    <location>
        <begin position="167"/>
        <end position="168"/>
    </location>
    <ligand>
        <name>substrate</name>
    </ligand>
</feature>
<dbReference type="HAMAP" id="MF_00364">
    <property type="entry name" value="NagZ"/>
    <property type="match status" value="1"/>
</dbReference>
<evidence type="ECO:0000259" key="11">
    <source>
        <dbReference type="Pfam" id="PF00933"/>
    </source>
</evidence>
<comment type="pathway">
    <text evidence="10">Cell wall biogenesis; peptidoglycan recycling.</text>
</comment>
<keyword evidence="7 10" id="KW-0326">Glycosidase</keyword>
<dbReference type="PANTHER" id="PTHR30480">
    <property type="entry name" value="BETA-HEXOSAMINIDASE-RELATED"/>
    <property type="match status" value="1"/>
</dbReference>
<comment type="function">
    <text evidence="10">Plays a role in peptidoglycan recycling by cleaving the terminal beta-1,4-linked N-acetylglucosamine (GlcNAc) from peptide-linked peptidoglycan fragments, giving rise to free GlcNAc, anhydro-N-acetylmuramic acid and anhydro-N-acetylmuramic acid-linked peptides.</text>
</comment>
<feature type="binding site" evidence="10">
    <location>
        <position position="137"/>
    </location>
    <ligand>
        <name>substrate</name>
    </ligand>
</feature>
<comment type="caution">
    <text evidence="12">The sequence shown here is derived from an EMBL/GenBank/DDBJ whole genome shotgun (WGS) entry which is preliminary data.</text>
</comment>
<feature type="binding site" evidence="10">
    <location>
        <position position="63"/>
    </location>
    <ligand>
        <name>substrate</name>
    </ligand>
</feature>
<evidence type="ECO:0000256" key="3">
    <source>
        <dbReference type="ARBA" id="ARBA00022618"/>
    </source>
</evidence>
<sequence>MTIGALMLDLEGLALTAEEELLLAQPDVGGLILFARNYTSPEQLRALMKQVRSVRPDLLVAIDQEGGRVQRIRTGATVLPPMASLGKLWQLNAQQALDDARELGWLMAAELRQFDIDFSFAPVLDIDWTRSGVIGDRAFADSVDAVAQLAACFMAGMHEAGMAATGKHFPGHGWVQADSHLEIPVDERPLEQLETLDMQPFARLIQEGLDAIMPAHVIYSQLDTDPAGFSTYWLRDQLRGRLDFDGVIFSDDLTMEGASVAGGYPARAEKALQAGCDMVLVCNHRAGAREVLNYLQGAKTAASPRLERMRAKPGIAYDQTRLQRARTIAERLRGGMSA</sequence>
<keyword evidence="6 10" id="KW-0573">Peptidoglycan synthesis</keyword>
<feature type="active site" description="Nucleophile" evidence="10">
    <location>
        <position position="251"/>
    </location>
</feature>
<dbReference type="Pfam" id="PF00933">
    <property type="entry name" value="Glyco_hydro_3"/>
    <property type="match status" value="1"/>
</dbReference>
<dbReference type="InterPro" id="IPR001764">
    <property type="entry name" value="Glyco_hydro_3_N"/>
</dbReference>
<keyword evidence="2 10" id="KW-0963">Cytoplasm</keyword>
<dbReference type="Gene3D" id="3.20.20.300">
    <property type="entry name" value="Glycoside hydrolase, family 3, N-terminal domain"/>
    <property type="match status" value="1"/>
</dbReference>
<feature type="site" description="Important for catalytic activity" evidence="10">
    <location>
        <position position="178"/>
    </location>
</feature>
<dbReference type="PANTHER" id="PTHR30480:SF13">
    <property type="entry name" value="BETA-HEXOSAMINIDASE"/>
    <property type="match status" value="1"/>
</dbReference>
<dbReference type="InterPro" id="IPR036962">
    <property type="entry name" value="Glyco_hydro_3_N_sf"/>
</dbReference>
<evidence type="ECO:0000256" key="1">
    <source>
        <dbReference type="ARBA" id="ARBA00001231"/>
    </source>
</evidence>
<gene>
    <name evidence="10 12" type="primary">nagZ</name>
    <name evidence="12" type="ORF">GCM10011352_31260</name>
</gene>
<dbReference type="InterPro" id="IPR017853">
    <property type="entry name" value="GH"/>
</dbReference>
<evidence type="ECO:0000256" key="5">
    <source>
        <dbReference type="ARBA" id="ARBA00022960"/>
    </source>
</evidence>
<comment type="catalytic activity">
    <reaction evidence="1 10">
        <text>Hydrolysis of terminal non-reducing N-acetyl-D-hexosamine residues in N-acetyl-beta-D-hexosaminides.</text>
        <dbReference type="EC" id="3.2.1.52"/>
    </reaction>
</comment>
<dbReference type="EMBL" id="BMIJ01000006">
    <property type="protein sequence ID" value="GGC02786.1"/>
    <property type="molecule type" value="Genomic_DNA"/>
</dbReference>
<evidence type="ECO:0000313" key="13">
    <source>
        <dbReference type="Proteomes" id="UP000629025"/>
    </source>
</evidence>
<dbReference type="InterPro" id="IPR050226">
    <property type="entry name" value="NagZ_Beta-hexosaminidase"/>
</dbReference>
<keyword evidence="3 10" id="KW-0132">Cell division</keyword>
<accession>A0ABQ1KP44</accession>
<comment type="subcellular location">
    <subcellularLocation>
        <location evidence="10">Cytoplasm</location>
    </subcellularLocation>
</comment>
<evidence type="ECO:0000256" key="2">
    <source>
        <dbReference type="ARBA" id="ARBA00022490"/>
    </source>
</evidence>
<keyword evidence="13" id="KW-1185">Reference proteome</keyword>
<comment type="similarity">
    <text evidence="10">Belongs to the glycosyl hydrolase 3 family. NagZ subfamily.</text>
</comment>
<evidence type="ECO:0000256" key="10">
    <source>
        <dbReference type="HAMAP-Rule" id="MF_00364"/>
    </source>
</evidence>
<evidence type="ECO:0000256" key="4">
    <source>
        <dbReference type="ARBA" id="ARBA00022801"/>
    </source>
</evidence>
<dbReference type="RefSeq" id="WP_229680796.1">
    <property type="nucleotide sequence ID" value="NZ_BMIJ01000006.1"/>
</dbReference>
<protein>
    <recommendedName>
        <fullName evidence="10">Beta-hexosaminidase</fullName>
        <ecNumber evidence="10">3.2.1.52</ecNumber>
    </recommendedName>
    <alternativeName>
        <fullName evidence="10">Beta-N-acetylhexosaminidase</fullName>
    </alternativeName>
    <alternativeName>
        <fullName evidence="10">N-acetyl-beta-glucosaminidase</fullName>
    </alternativeName>
</protein>
<keyword evidence="9 10" id="KW-0961">Cell wall biogenesis/degradation</keyword>
<keyword evidence="8 10" id="KW-0131">Cell cycle</keyword>
<name>A0ABQ1KP44_9GAMM</name>
<organism evidence="12 13">
    <name type="scientific">Marinobacterium zhoushanense</name>
    <dbReference type="NCBI Taxonomy" id="1679163"/>
    <lineage>
        <taxon>Bacteria</taxon>
        <taxon>Pseudomonadati</taxon>
        <taxon>Pseudomonadota</taxon>
        <taxon>Gammaproteobacteria</taxon>
        <taxon>Oceanospirillales</taxon>
        <taxon>Oceanospirillaceae</taxon>
        <taxon>Marinobacterium</taxon>
    </lineage>
</organism>
<evidence type="ECO:0000256" key="9">
    <source>
        <dbReference type="ARBA" id="ARBA00023316"/>
    </source>
</evidence>
<dbReference type="NCBIfam" id="NF003740">
    <property type="entry name" value="PRK05337.1"/>
    <property type="match status" value="1"/>
</dbReference>
<feature type="active site" description="Proton donor/acceptor" evidence="10">
    <location>
        <position position="180"/>
    </location>
</feature>
<dbReference type="InterPro" id="IPR022956">
    <property type="entry name" value="Beta_hexosaminidase_bac"/>
</dbReference>
<reference evidence="13" key="1">
    <citation type="journal article" date="2019" name="Int. J. Syst. Evol. Microbiol.">
        <title>The Global Catalogue of Microorganisms (GCM) 10K type strain sequencing project: providing services to taxonomists for standard genome sequencing and annotation.</title>
        <authorList>
            <consortium name="The Broad Institute Genomics Platform"/>
            <consortium name="The Broad Institute Genome Sequencing Center for Infectious Disease"/>
            <person name="Wu L."/>
            <person name="Ma J."/>
        </authorList>
    </citation>
    <scope>NUCLEOTIDE SEQUENCE [LARGE SCALE GENOMIC DNA]</scope>
    <source>
        <strain evidence="13">CGMCC 1.15341</strain>
    </source>
</reference>
<evidence type="ECO:0000256" key="7">
    <source>
        <dbReference type="ARBA" id="ARBA00023295"/>
    </source>
</evidence>
<dbReference type="Proteomes" id="UP000629025">
    <property type="component" value="Unassembled WGS sequence"/>
</dbReference>
<keyword evidence="5 10" id="KW-0133">Cell shape</keyword>
<dbReference type="EC" id="3.2.1.52" evidence="10"/>
<evidence type="ECO:0000256" key="6">
    <source>
        <dbReference type="ARBA" id="ARBA00022984"/>
    </source>
</evidence>
<proteinExistence type="inferred from homology"/>
<feature type="domain" description="Glycoside hydrolase family 3 N-terminal" evidence="11">
    <location>
        <begin position="15"/>
        <end position="295"/>
    </location>
</feature>
<feature type="binding site" evidence="10">
    <location>
        <position position="71"/>
    </location>
    <ligand>
        <name>substrate</name>
    </ligand>
</feature>
<evidence type="ECO:0000313" key="12">
    <source>
        <dbReference type="EMBL" id="GGC02786.1"/>
    </source>
</evidence>
<dbReference type="SUPFAM" id="SSF51445">
    <property type="entry name" value="(Trans)glycosidases"/>
    <property type="match status" value="1"/>
</dbReference>